<dbReference type="InterPro" id="IPR001753">
    <property type="entry name" value="Enoyl-CoA_hydra/iso"/>
</dbReference>
<dbReference type="Gene3D" id="1.10.12.10">
    <property type="entry name" value="Lyase 2-enoyl-coa Hydratase, Chain A, domain 2"/>
    <property type="match status" value="1"/>
</dbReference>
<dbReference type="InterPro" id="IPR052377">
    <property type="entry name" value="Mitochondrial_ECH-domain"/>
</dbReference>
<keyword evidence="10" id="KW-1185">Reference proteome</keyword>
<dbReference type="Proteomes" id="UP000054653">
    <property type="component" value="Unassembled WGS sequence"/>
</dbReference>
<dbReference type="PANTHER" id="PTHR43602">
    <property type="match status" value="1"/>
</dbReference>
<comment type="subcellular location">
    <subcellularLocation>
        <location evidence="1">Mitochondrion</location>
    </subcellularLocation>
</comment>
<protein>
    <recommendedName>
        <fullName evidence="7">Enoyl-CoA hydratase domain-containing protein 3, mitochondrial</fullName>
    </recommendedName>
</protein>
<dbReference type="Gene3D" id="3.90.226.10">
    <property type="entry name" value="2-enoyl-CoA Hydratase, Chain A, domain 1"/>
    <property type="match status" value="1"/>
</dbReference>
<evidence type="ECO:0000256" key="6">
    <source>
        <dbReference type="ARBA" id="ARBA00037410"/>
    </source>
</evidence>
<comment type="function">
    <text evidence="6">May play a role in fatty acid biosynthesis and insulin sensitivity.</text>
</comment>
<evidence type="ECO:0000256" key="3">
    <source>
        <dbReference type="ARBA" id="ARBA00022946"/>
    </source>
</evidence>
<sequence>MSSAIFRSLVYIRRQFCDYGVKPLVREEHYLNNQVKRLVLQNPAKRNSLSLAMLTSLKERLEASALEEELRAVIIAADPPVFSAGHEFTELTDNNKDESRAALIQLCTNVMKVIQSLSVPVIGEVRGIAAAAGCQLATSCDVLIAAENAKFSCSGIKVGLFCSTPSVPLSRVLPRKFAFNMLFTGDAVTAREALQYGLVTMLVAEENLKEETLKYAEKFCSLSKPALALGKRFFYSQIELPLDKAYREAELVAAENLRYPDAQEGIRAFLEKRKPRCFKLMATLTELLYLAEYK</sequence>
<dbReference type="SUPFAM" id="SSF52096">
    <property type="entry name" value="ClpP/crotonase"/>
    <property type="match status" value="1"/>
</dbReference>
<evidence type="ECO:0000256" key="7">
    <source>
        <dbReference type="ARBA" id="ARBA00040545"/>
    </source>
</evidence>
<accession>A0A0V1CQN1</accession>
<comment type="similarity">
    <text evidence="8">Belongs to the enoyl-CoA hydratase/isomerase family.</text>
</comment>
<keyword evidence="4" id="KW-0443">Lipid metabolism</keyword>
<evidence type="ECO:0000256" key="4">
    <source>
        <dbReference type="ARBA" id="ARBA00023098"/>
    </source>
</evidence>
<dbReference type="GO" id="GO:0006631">
    <property type="term" value="P:fatty acid metabolic process"/>
    <property type="evidence" value="ECO:0007669"/>
    <property type="project" value="UniProtKB-KW"/>
</dbReference>
<gene>
    <name evidence="9" type="primary">echdc3</name>
    <name evidence="9" type="ORF">T03_325</name>
</gene>
<evidence type="ECO:0000313" key="10">
    <source>
        <dbReference type="Proteomes" id="UP000054653"/>
    </source>
</evidence>
<dbReference type="OMA" id="SCDMVVC"/>
<keyword evidence="2" id="KW-0276">Fatty acid metabolism</keyword>
<evidence type="ECO:0000256" key="1">
    <source>
        <dbReference type="ARBA" id="ARBA00004173"/>
    </source>
</evidence>
<dbReference type="InterPro" id="IPR018376">
    <property type="entry name" value="Enoyl-CoA_hyd/isom_CS"/>
</dbReference>
<dbReference type="GO" id="GO:0005739">
    <property type="term" value="C:mitochondrion"/>
    <property type="evidence" value="ECO:0007669"/>
    <property type="project" value="UniProtKB-SubCell"/>
</dbReference>
<dbReference type="PROSITE" id="PS00166">
    <property type="entry name" value="ENOYL_COA_HYDRATASE"/>
    <property type="match status" value="1"/>
</dbReference>
<dbReference type="CDD" id="cd06558">
    <property type="entry name" value="crotonase-like"/>
    <property type="match status" value="1"/>
</dbReference>
<evidence type="ECO:0000313" key="9">
    <source>
        <dbReference type="EMBL" id="KRY51511.1"/>
    </source>
</evidence>
<dbReference type="EMBL" id="JYDI01000124">
    <property type="protein sequence ID" value="KRY51511.1"/>
    <property type="molecule type" value="Genomic_DNA"/>
</dbReference>
<dbReference type="PANTHER" id="PTHR43602:SF1">
    <property type="entry name" value="ENOYL-COA HYDRATASE DOMAIN-CONTAINING PROTEIN 3, MITOCHONDRIAL"/>
    <property type="match status" value="1"/>
</dbReference>
<dbReference type="InterPro" id="IPR029045">
    <property type="entry name" value="ClpP/crotonase-like_dom_sf"/>
</dbReference>
<evidence type="ECO:0000256" key="8">
    <source>
        <dbReference type="RuleBase" id="RU003707"/>
    </source>
</evidence>
<name>A0A0V1CQN1_TRIBR</name>
<dbReference type="AlphaFoldDB" id="A0A0V1CQN1"/>
<proteinExistence type="inferred from homology"/>
<dbReference type="InterPro" id="IPR014748">
    <property type="entry name" value="Enoyl-CoA_hydra_C"/>
</dbReference>
<keyword evidence="3" id="KW-0809">Transit peptide</keyword>
<dbReference type="GO" id="GO:0016836">
    <property type="term" value="F:hydro-lyase activity"/>
    <property type="evidence" value="ECO:0007669"/>
    <property type="project" value="TreeGrafter"/>
</dbReference>
<reference evidence="9 10" key="1">
    <citation type="submission" date="2015-01" db="EMBL/GenBank/DDBJ databases">
        <title>Evolution of Trichinella species and genotypes.</title>
        <authorList>
            <person name="Korhonen P.K."/>
            <person name="Edoardo P."/>
            <person name="Giuseppe L.R."/>
            <person name="Gasser R.B."/>
        </authorList>
    </citation>
    <scope>NUCLEOTIDE SEQUENCE [LARGE SCALE GENOMIC DNA]</scope>
    <source>
        <strain evidence="9">ISS120</strain>
    </source>
</reference>
<comment type="caution">
    <text evidence="9">The sequence shown here is derived from an EMBL/GenBank/DDBJ whole genome shotgun (WGS) entry which is preliminary data.</text>
</comment>
<dbReference type="Pfam" id="PF00378">
    <property type="entry name" value="ECH_1"/>
    <property type="match status" value="1"/>
</dbReference>
<evidence type="ECO:0000256" key="2">
    <source>
        <dbReference type="ARBA" id="ARBA00022832"/>
    </source>
</evidence>
<keyword evidence="5" id="KW-0496">Mitochondrion</keyword>
<evidence type="ECO:0000256" key="5">
    <source>
        <dbReference type="ARBA" id="ARBA00023128"/>
    </source>
</evidence>
<organism evidence="9 10">
    <name type="scientific">Trichinella britovi</name>
    <name type="common">Parasitic roundworm</name>
    <dbReference type="NCBI Taxonomy" id="45882"/>
    <lineage>
        <taxon>Eukaryota</taxon>
        <taxon>Metazoa</taxon>
        <taxon>Ecdysozoa</taxon>
        <taxon>Nematoda</taxon>
        <taxon>Enoplea</taxon>
        <taxon>Dorylaimia</taxon>
        <taxon>Trichinellida</taxon>
        <taxon>Trichinellidae</taxon>
        <taxon>Trichinella</taxon>
    </lineage>
</organism>